<dbReference type="InterPro" id="IPR037185">
    <property type="entry name" value="EmrE-like"/>
</dbReference>
<keyword evidence="9" id="KW-1185">Reference proteome</keyword>
<feature type="transmembrane region" description="Helical" evidence="6">
    <location>
        <begin position="188"/>
        <end position="211"/>
    </location>
</feature>
<dbReference type="AlphaFoldDB" id="A0A7Z0WI10"/>
<feature type="transmembrane region" description="Helical" evidence="6">
    <location>
        <begin position="69"/>
        <end position="89"/>
    </location>
</feature>
<evidence type="ECO:0000313" key="8">
    <source>
        <dbReference type="EMBL" id="OLF07654.1"/>
    </source>
</evidence>
<dbReference type="PANTHER" id="PTHR32322">
    <property type="entry name" value="INNER MEMBRANE TRANSPORTER"/>
    <property type="match status" value="1"/>
</dbReference>
<protein>
    <recommendedName>
        <fullName evidence="7">EamA domain-containing protein</fullName>
    </recommendedName>
</protein>
<dbReference type="Proteomes" id="UP000185696">
    <property type="component" value="Unassembled WGS sequence"/>
</dbReference>
<evidence type="ECO:0000256" key="4">
    <source>
        <dbReference type="ARBA" id="ARBA00022989"/>
    </source>
</evidence>
<accession>A0A7Z0WI10</accession>
<comment type="similarity">
    <text evidence="2">Belongs to the EamA transporter family.</text>
</comment>
<feature type="transmembrane region" description="Helical" evidence="6">
    <location>
        <begin position="154"/>
        <end position="176"/>
    </location>
</feature>
<evidence type="ECO:0000256" key="6">
    <source>
        <dbReference type="SAM" id="Phobius"/>
    </source>
</evidence>
<evidence type="ECO:0000313" key="9">
    <source>
        <dbReference type="Proteomes" id="UP000185696"/>
    </source>
</evidence>
<feature type="transmembrane region" description="Helical" evidence="6">
    <location>
        <begin position="127"/>
        <end position="148"/>
    </location>
</feature>
<dbReference type="EMBL" id="MSIF01000015">
    <property type="protein sequence ID" value="OLF07654.1"/>
    <property type="molecule type" value="Genomic_DNA"/>
</dbReference>
<sequence>MSIDSARVSALLLICAGVLWGTGGIAGDLLQSAGGLSAVAVAAYRLLVGGLVATVAVGRMLRQLRGAVVWRRLVVTGILLAEFQVAYQISVERISVSLATLITIGCVPVFVAGVTAVRDRRLPSRQVLAALAASLVGLGLLCGAPDVGGDTVRTVVGVVTALAAGAGFAALTLVAARPVAAQGATVSVGLLLGGLLLTPFALGYGMVPVLTVDTVALIGYLGIVPTALAYGAYFLGLRRAGATAAALSTMLEPLTATVLAVLFHGERMTVAGVVGAVLIGGSLIATGRTT</sequence>
<keyword evidence="4 6" id="KW-1133">Transmembrane helix</keyword>
<proteinExistence type="inferred from homology"/>
<name>A0A7Z0WI10_9PSEU</name>
<organism evidence="8 9">
    <name type="scientific">Actinophytocola xinjiangensis</name>
    <dbReference type="NCBI Taxonomy" id="485602"/>
    <lineage>
        <taxon>Bacteria</taxon>
        <taxon>Bacillati</taxon>
        <taxon>Actinomycetota</taxon>
        <taxon>Actinomycetes</taxon>
        <taxon>Pseudonocardiales</taxon>
        <taxon>Pseudonocardiaceae</taxon>
    </lineage>
</organism>
<feature type="transmembrane region" description="Helical" evidence="6">
    <location>
        <begin position="95"/>
        <end position="115"/>
    </location>
</feature>
<feature type="transmembrane region" description="Helical" evidence="6">
    <location>
        <begin position="36"/>
        <end position="57"/>
    </location>
</feature>
<feature type="transmembrane region" description="Helical" evidence="6">
    <location>
        <begin position="244"/>
        <end position="263"/>
    </location>
</feature>
<keyword evidence="3 6" id="KW-0812">Transmembrane</keyword>
<reference evidence="8 9" key="1">
    <citation type="submission" date="2016-12" db="EMBL/GenBank/DDBJ databases">
        <title>The draft genome sequence of Actinophytocola xinjiangensis.</title>
        <authorList>
            <person name="Wang W."/>
            <person name="Yuan L."/>
        </authorList>
    </citation>
    <scope>NUCLEOTIDE SEQUENCE [LARGE SCALE GENOMIC DNA]</scope>
    <source>
        <strain evidence="8 9">CGMCC 4.4663</strain>
    </source>
</reference>
<evidence type="ECO:0000256" key="3">
    <source>
        <dbReference type="ARBA" id="ARBA00022692"/>
    </source>
</evidence>
<dbReference type="PANTHER" id="PTHR32322:SF2">
    <property type="entry name" value="EAMA DOMAIN-CONTAINING PROTEIN"/>
    <property type="match status" value="1"/>
</dbReference>
<dbReference type="OrthoDB" id="5143138at2"/>
<dbReference type="RefSeq" id="WP_075135892.1">
    <property type="nucleotide sequence ID" value="NZ_MSIF01000015.1"/>
</dbReference>
<dbReference type="InterPro" id="IPR050638">
    <property type="entry name" value="AA-Vitamin_Transporters"/>
</dbReference>
<keyword evidence="5 6" id="KW-0472">Membrane</keyword>
<dbReference type="Pfam" id="PF00892">
    <property type="entry name" value="EamA"/>
    <property type="match status" value="2"/>
</dbReference>
<evidence type="ECO:0000256" key="1">
    <source>
        <dbReference type="ARBA" id="ARBA00004141"/>
    </source>
</evidence>
<feature type="domain" description="EamA" evidence="7">
    <location>
        <begin position="157"/>
        <end position="284"/>
    </location>
</feature>
<feature type="transmembrane region" description="Helical" evidence="6">
    <location>
        <begin position="217"/>
        <end position="237"/>
    </location>
</feature>
<gene>
    <name evidence="8" type="ORF">BLA60_27245</name>
</gene>
<evidence type="ECO:0000256" key="5">
    <source>
        <dbReference type="ARBA" id="ARBA00023136"/>
    </source>
</evidence>
<feature type="domain" description="EamA" evidence="7">
    <location>
        <begin position="10"/>
        <end position="139"/>
    </location>
</feature>
<dbReference type="SUPFAM" id="SSF103481">
    <property type="entry name" value="Multidrug resistance efflux transporter EmrE"/>
    <property type="match status" value="2"/>
</dbReference>
<evidence type="ECO:0000259" key="7">
    <source>
        <dbReference type="Pfam" id="PF00892"/>
    </source>
</evidence>
<comment type="caution">
    <text evidence="8">The sequence shown here is derived from an EMBL/GenBank/DDBJ whole genome shotgun (WGS) entry which is preliminary data.</text>
</comment>
<evidence type="ECO:0000256" key="2">
    <source>
        <dbReference type="ARBA" id="ARBA00007362"/>
    </source>
</evidence>
<dbReference type="GO" id="GO:0016020">
    <property type="term" value="C:membrane"/>
    <property type="evidence" value="ECO:0007669"/>
    <property type="project" value="UniProtKB-SubCell"/>
</dbReference>
<comment type="subcellular location">
    <subcellularLocation>
        <location evidence="1">Membrane</location>
        <topology evidence="1">Multi-pass membrane protein</topology>
    </subcellularLocation>
</comment>
<dbReference type="InterPro" id="IPR000620">
    <property type="entry name" value="EamA_dom"/>
</dbReference>
<feature type="transmembrane region" description="Helical" evidence="6">
    <location>
        <begin position="269"/>
        <end position="287"/>
    </location>
</feature>